<dbReference type="InterPro" id="IPR037401">
    <property type="entry name" value="SnoaL-like"/>
</dbReference>
<reference evidence="2 3" key="1">
    <citation type="submission" date="2023-07" db="EMBL/GenBank/DDBJ databases">
        <title>Sequencing the genomes of 1000 actinobacteria strains.</title>
        <authorList>
            <person name="Klenk H.-P."/>
        </authorList>
    </citation>
    <scope>NUCLEOTIDE SEQUENCE [LARGE SCALE GENOMIC DNA]</scope>
    <source>
        <strain evidence="2 3">DSM 43749</strain>
    </source>
</reference>
<sequence length="146" mass="15715">MTASKALRALREAIVLELLDSENEHEFDTAVGAFDHPRCEVVSTGQVFEGREEVAGYYARVLRAVPDRRSTLVALHHADDAAIAELEVAGTYLGGGEPVGRPFRVRTTAFFLFDGARLVGQRLYGEHGCTPDDTPAGTAAEPALTS</sequence>
<evidence type="ECO:0000313" key="2">
    <source>
        <dbReference type="EMBL" id="MDR6598528.1"/>
    </source>
</evidence>
<proteinExistence type="predicted"/>
<protein>
    <recommendedName>
        <fullName evidence="1">SnoaL-like domain-containing protein</fullName>
    </recommendedName>
</protein>
<dbReference type="Pfam" id="PF12680">
    <property type="entry name" value="SnoaL_2"/>
    <property type="match status" value="1"/>
</dbReference>
<evidence type="ECO:0000259" key="1">
    <source>
        <dbReference type="Pfam" id="PF12680"/>
    </source>
</evidence>
<dbReference type="RefSeq" id="WP_310313280.1">
    <property type="nucleotide sequence ID" value="NZ_BAAAXB010000001.1"/>
</dbReference>
<name>A0ABU1Q7N9_9PSEU</name>
<dbReference type="InterPro" id="IPR032710">
    <property type="entry name" value="NTF2-like_dom_sf"/>
</dbReference>
<evidence type="ECO:0000313" key="3">
    <source>
        <dbReference type="Proteomes" id="UP001268819"/>
    </source>
</evidence>
<dbReference type="Proteomes" id="UP001268819">
    <property type="component" value="Unassembled WGS sequence"/>
</dbReference>
<accession>A0ABU1Q7N9</accession>
<feature type="domain" description="SnoaL-like" evidence="1">
    <location>
        <begin position="17"/>
        <end position="119"/>
    </location>
</feature>
<dbReference type="Gene3D" id="3.10.450.50">
    <property type="match status" value="1"/>
</dbReference>
<gene>
    <name evidence="2" type="ORF">J2S66_006912</name>
</gene>
<organism evidence="2 3">
    <name type="scientific">Saccharothrix longispora</name>
    <dbReference type="NCBI Taxonomy" id="33920"/>
    <lineage>
        <taxon>Bacteria</taxon>
        <taxon>Bacillati</taxon>
        <taxon>Actinomycetota</taxon>
        <taxon>Actinomycetes</taxon>
        <taxon>Pseudonocardiales</taxon>
        <taxon>Pseudonocardiaceae</taxon>
        <taxon>Saccharothrix</taxon>
    </lineage>
</organism>
<dbReference type="EMBL" id="JAVDSG010000001">
    <property type="protein sequence ID" value="MDR6598528.1"/>
    <property type="molecule type" value="Genomic_DNA"/>
</dbReference>
<keyword evidence="3" id="KW-1185">Reference proteome</keyword>
<dbReference type="SUPFAM" id="SSF54427">
    <property type="entry name" value="NTF2-like"/>
    <property type="match status" value="1"/>
</dbReference>
<comment type="caution">
    <text evidence="2">The sequence shown here is derived from an EMBL/GenBank/DDBJ whole genome shotgun (WGS) entry which is preliminary data.</text>
</comment>